<dbReference type="EMBL" id="DVOG01000123">
    <property type="protein sequence ID" value="HIV04425.1"/>
    <property type="molecule type" value="Genomic_DNA"/>
</dbReference>
<keyword evidence="1" id="KW-1133">Transmembrane helix</keyword>
<reference evidence="2" key="1">
    <citation type="submission" date="2020-10" db="EMBL/GenBank/DDBJ databases">
        <authorList>
            <person name="Gilroy R."/>
        </authorList>
    </citation>
    <scope>NUCLEOTIDE SEQUENCE</scope>
    <source>
        <strain evidence="2">10669</strain>
    </source>
</reference>
<reference evidence="2" key="2">
    <citation type="journal article" date="2021" name="PeerJ">
        <title>Extensive microbial diversity within the chicken gut microbiome revealed by metagenomics and culture.</title>
        <authorList>
            <person name="Gilroy R."/>
            <person name="Ravi A."/>
            <person name="Getino M."/>
            <person name="Pursley I."/>
            <person name="Horton D.L."/>
            <person name="Alikhan N.F."/>
            <person name="Baker D."/>
            <person name="Gharbi K."/>
            <person name="Hall N."/>
            <person name="Watson M."/>
            <person name="Adriaenssens E.M."/>
            <person name="Foster-Nyarko E."/>
            <person name="Jarju S."/>
            <person name="Secka A."/>
            <person name="Antonio M."/>
            <person name="Oren A."/>
            <person name="Chaudhuri R.R."/>
            <person name="La Ragione R."/>
            <person name="Hildebrand F."/>
            <person name="Pallen M.J."/>
        </authorList>
    </citation>
    <scope>NUCLEOTIDE SEQUENCE</scope>
    <source>
        <strain evidence="2">10669</strain>
    </source>
</reference>
<feature type="transmembrane region" description="Helical" evidence="1">
    <location>
        <begin position="22"/>
        <end position="45"/>
    </location>
</feature>
<evidence type="ECO:0000313" key="3">
    <source>
        <dbReference type="Proteomes" id="UP000886812"/>
    </source>
</evidence>
<evidence type="ECO:0000256" key="1">
    <source>
        <dbReference type="SAM" id="Phobius"/>
    </source>
</evidence>
<keyword evidence="1" id="KW-0812">Transmembrane</keyword>
<comment type="caution">
    <text evidence="2">The sequence shown here is derived from an EMBL/GenBank/DDBJ whole genome shotgun (WGS) entry which is preliminary data.</text>
</comment>
<accession>A0A9D1NJU5</accession>
<gene>
    <name evidence="2" type="ORF">IAC75_04655</name>
</gene>
<dbReference type="AlphaFoldDB" id="A0A9D1NJU5"/>
<organism evidence="2 3">
    <name type="scientific">Candidatus Spyradosoma merdigallinarum</name>
    <dbReference type="NCBI Taxonomy" id="2840950"/>
    <lineage>
        <taxon>Bacteria</taxon>
        <taxon>Pseudomonadati</taxon>
        <taxon>Verrucomicrobiota</taxon>
        <taxon>Opitutia</taxon>
        <taxon>Opitutia incertae sedis</taxon>
        <taxon>Candidatus Spyradosoma</taxon>
    </lineage>
</organism>
<proteinExistence type="predicted"/>
<evidence type="ECO:0000313" key="2">
    <source>
        <dbReference type="EMBL" id="HIV04425.1"/>
    </source>
</evidence>
<protein>
    <submittedName>
        <fullName evidence="2">Uncharacterized protein</fullName>
    </submittedName>
</protein>
<name>A0A9D1NJU5_9BACT</name>
<dbReference type="Proteomes" id="UP000886812">
    <property type="component" value="Unassembled WGS sequence"/>
</dbReference>
<sequence>MTTSASDFFERQEAARRATRRLVLWFSLGVAGTLIVIGFISRLFAQIIQAAISRHRERLAAAFFTR</sequence>
<keyword evidence="1" id="KW-0472">Membrane</keyword>